<keyword evidence="3" id="KW-0804">Transcription</keyword>
<dbReference type="Gene3D" id="1.25.40.10">
    <property type="entry name" value="Tetratricopeptide repeat domain"/>
    <property type="match status" value="1"/>
</dbReference>
<dbReference type="PROSITE" id="PS00041">
    <property type="entry name" value="HTH_ARAC_FAMILY_1"/>
    <property type="match status" value="1"/>
</dbReference>
<proteinExistence type="predicted"/>
<keyword evidence="1" id="KW-0805">Transcription regulation</keyword>
<dbReference type="InterPro" id="IPR053142">
    <property type="entry name" value="PchR_regulatory_protein"/>
</dbReference>
<dbReference type="Gene3D" id="1.10.10.60">
    <property type="entry name" value="Homeodomain-like"/>
    <property type="match status" value="1"/>
</dbReference>
<dbReference type="InterPro" id="IPR011990">
    <property type="entry name" value="TPR-like_helical_dom_sf"/>
</dbReference>
<evidence type="ECO:0000256" key="3">
    <source>
        <dbReference type="ARBA" id="ARBA00023163"/>
    </source>
</evidence>
<dbReference type="SMART" id="SM00342">
    <property type="entry name" value="HTH_ARAC"/>
    <property type="match status" value="1"/>
</dbReference>
<dbReference type="PANTHER" id="PTHR47893:SF1">
    <property type="entry name" value="REGULATORY PROTEIN PCHR"/>
    <property type="match status" value="1"/>
</dbReference>
<dbReference type="PROSITE" id="PS01124">
    <property type="entry name" value="HTH_ARAC_FAMILY_2"/>
    <property type="match status" value="1"/>
</dbReference>
<keyword evidence="2" id="KW-0238">DNA-binding</keyword>
<dbReference type="SUPFAM" id="SSF46689">
    <property type="entry name" value="Homeodomain-like"/>
    <property type="match status" value="1"/>
</dbReference>
<dbReference type="EMBL" id="JBBUTI010000001">
    <property type="protein sequence ID" value="MEK8045199.1"/>
    <property type="molecule type" value="Genomic_DNA"/>
</dbReference>
<protein>
    <submittedName>
        <fullName evidence="5">Helix-turn-helix transcriptional regulator</fullName>
    </submittedName>
</protein>
<sequence>MGQEPMSAEQQLQAWACVAERLQADGLEDAAKAEDGLLSLLQEIRQERGTVMRARGLLAVYGRVAGLVSAPAALDDLRLARRVFRSNQRWQEEARCLQMIAVALRERGAMTACVAVVRHTLMMGLLSMSERADVAHTGVQAQMALLQFDDADIWAQRYIRPYLTGAAQATDRQCELWLGLCQLHLQQYERALARRSVYTLDLSADHPPDTVLAGLCLDKARQSLTAAAACAQSMLARQQVQMLDMVMKGRDGDLASARAVFDELRLSWAGAPAAFQVALQWHFAGVLRDQGVPEAALRVLGQGLELARRHQADHWLPVLLFTMAQLAQEQGRAPQAAECYEAFIQLHASALRNSVSWFTDAEDLATFGPPPDPVAMQPAPLTARPGFLQRALDLLAANDFRPMDVDSVARSVHVSRRTLEQAVRKFEDKSLLELMRDRRMGIAMHRVRTTDLPLQELAHALGYQSGGSFARDFKKVFGLAPSAVRSGLDSR</sequence>
<evidence type="ECO:0000256" key="1">
    <source>
        <dbReference type="ARBA" id="ARBA00023015"/>
    </source>
</evidence>
<evidence type="ECO:0000313" key="5">
    <source>
        <dbReference type="EMBL" id="MEK8045199.1"/>
    </source>
</evidence>
<dbReference type="Pfam" id="PF12833">
    <property type="entry name" value="HTH_18"/>
    <property type="match status" value="1"/>
</dbReference>
<feature type="domain" description="HTH araC/xylS-type" evidence="4">
    <location>
        <begin position="389"/>
        <end position="487"/>
    </location>
</feature>
<dbReference type="SUPFAM" id="SSF48452">
    <property type="entry name" value="TPR-like"/>
    <property type="match status" value="1"/>
</dbReference>
<gene>
    <name evidence="5" type="ORF">AACH00_02420</name>
</gene>
<dbReference type="Proteomes" id="UP001379945">
    <property type="component" value="Unassembled WGS sequence"/>
</dbReference>
<dbReference type="RefSeq" id="WP_341397343.1">
    <property type="nucleotide sequence ID" value="NZ_JBBUTI010000001.1"/>
</dbReference>
<comment type="caution">
    <text evidence="5">The sequence shown here is derived from an EMBL/GenBank/DDBJ whole genome shotgun (WGS) entry which is preliminary data.</text>
</comment>
<dbReference type="PANTHER" id="PTHR47893">
    <property type="entry name" value="REGULATORY PROTEIN PCHR"/>
    <property type="match status" value="1"/>
</dbReference>
<evidence type="ECO:0000313" key="6">
    <source>
        <dbReference type="Proteomes" id="UP001379945"/>
    </source>
</evidence>
<dbReference type="InterPro" id="IPR018062">
    <property type="entry name" value="HTH_AraC-typ_CS"/>
</dbReference>
<organism evidence="5 6">
    <name type="scientific">Ideonella margarita</name>
    <dbReference type="NCBI Taxonomy" id="2984191"/>
    <lineage>
        <taxon>Bacteria</taxon>
        <taxon>Pseudomonadati</taxon>
        <taxon>Pseudomonadota</taxon>
        <taxon>Betaproteobacteria</taxon>
        <taxon>Burkholderiales</taxon>
        <taxon>Sphaerotilaceae</taxon>
        <taxon>Ideonella</taxon>
    </lineage>
</organism>
<name>A0ABU9C3G7_9BURK</name>
<accession>A0ABU9C3G7</accession>
<keyword evidence="6" id="KW-1185">Reference proteome</keyword>
<dbReference type="InterPro" id="IPR009057">
    <property type="entry name" value="Homeodomain-like_sf"/>
</dbReference>
<dbReference type="InterPro" id="IPR018060">
    <property type="entry name" value="HTH_AraC"/>
</dbReference>
<reference evidence="5 6" key="1">
    <citation type="submission" date="2024-04" db="EMBL/GenBank/DDBJ databases">
        <title>Novel species of the genus Ideonella isolated from streams.</title>
        <authorList>
            <person name="Lu H."/>
        </authorList>
    </citation>
    <scope>NUCLEOTIDE SEQUENCE [LARGE SCALE GENOMIC DNA]</scope>
    <source>
        <strain evidence="5 6">LYT19W</strain>
    </source>
</reference>
<evidence type="ECO:0000256" key="2">
    <source>
        <dbReference type="ARBA" id="ARBA00023125"/>
    </source>
</evidence>
<evidence type="ECO:0000259" key="4">
    <source>
        <dbReference type="PROSITE" id="PS01124"/>
    </source>
</evidence>